<keyword evidence="3" id="KW-1185">Reference proteome</keyword>
<reference evidence="2 3" key="2">
    <citation type="submission" date="2018-03" db="EMBL/GenBank/DDBJ databases">
        <title>Genetic Diversity and Phenotypic Plasticity of AHL Mediated Quorum Sensing in Environmental Strains of Vibrio mediterranei.</title>
        <authorList>
            <person name="Lantoine F."/>
            <person name="Vouve F."/>
        </authorList>
    </citation>
    <scope>NUCLEOTIDE SEQUENCE [LARGE SCALE GENOMIC DNA]</scope>
    <source>
        <strain evidence="2 3">17LN0615E</strain>
    </source>
</reference>
<dbReference type="Proteomes" id="UP000238163">
    <property type="component" value="Unassembled WGS sequence"/>
</dbReference>
<dbReference type="EMBL" id="NWTN01000043">
    <property type="protein sequence ID" value="PRQ64608.1"/>
    <property type="molecule type" value="Genomic_DNA"/>
</dbReference>
<keyword evidence="1" id="KW-0175">Coiled coil</keyword>
<name>A0ABX5D5R1_9VIBR</name>
<reference evidence="2 3" key="1">
    <citation type="submission" date="2017-09" db="EMBL/GenBank/DDBJ databases">
        <authorList>
            <person name="Girard L."/>
            <person name="Lami R."/>
            <person name="Suzuki M."/>
            <person name="Baudart J."/>
        </authorList>
    </citation>
    <scope>NUCLEOTIDE SEQUENCE [LARGE SCALE GENOMIC DNA]</scope>
    <source>
        <strain evidence="2 3">17LN0615E</strain>
    </source>
</reference>
<dbReference type="RefSeq" id="WP_096444403.1">
    <property type="nucleotide sequence ID" value="NZ_NWTN01000043.1"/>
</dbReference>
<feature type="coiled-coil region" evidence="1">
    <location>
        <begin position="96"/>
        <end position="130"/>
    </location>
</feature>
<comment type="caution">
    <text evidence="2">The sequence shown here is derived from an EMBL/GenBank/DDBJ whole genome shotgun (WGS) entry which is preliminary data.</text>
</comment>
<evidence type="ECO:0000313" key="2">
    <source>
        <dbReference type="EMBL" id="PRQ64608.1"/>
    </source>
</evidence>
<accession>A0ABX5D5R1</accession>
<protein>
    <submittedName>
        <fullName evidence="2">Uncharacterized protein</fullName>
    </submittedName>
</protein>
<gene>
    <name evidence="2" type="ORF">COR51_26665</name>
</gene>
<sequence>MTDKTEPNSTEKRAREALVRLIDQKPTNRELKRELKAKGELKILVSNVELEAVLSNGTLKASRYPELRKDIKTAETERIHGPSDVPDKVVRKHPIYIEAKDKLDKTKDKVKKLETELALKDERLNLYKERLKAQAVRMHQMNVAMWEHIPDECKHVEVMIDVEKTGTLENIIAFKNRENLD</sequence>
<proteinExistence type="predicted"/>
<evidence type="ECO:0000256" key="1">
    <source>
        <dbReference type="SAM" id="Coils"/>
    </source>
</evidence>
<organism evidence="2 3">
    <name type="scientific">Vibrio mediterranei</name>
    <dbReference type="NCBI Taxonomy" id="689"/>
    <lineage>
        <taxon>Bacteria</taxon>
        <taxon>Pseudomonadati</taxon>
        <taxon>Pseudomonadota</taxon>
        <taxon>Gammaproteobacteria</taxon>
        <taxon>Vibrionales</taxon>
        <taxon>Vibrionaceae</taxon>
        <taxon>Vibrio</taxon>
    </lineage>
</organism>
<evidence type="ECO:0000313" key="3">
    <source>
        <dbReference type="Proteomes" id="UP000238163"/>
    </source>
</evidence>